<reference evidence="4" key="2">
    <citation type="journal article" date="2007" name="Science">
        <title>Draft genome sequence of the sexually transmitted pathogen Trichomonas vaginalis.</title>
        <authorList>
            <person name="Carlton J.M."/>
            <person name="Hirt R.P."/>
            <person name="Silva J.C."/>
            <person name="Delcher A.L."/>
            <person name="Schatz M."/>
            <person name="Zhao Q."/>
            <person name="Wortman J.R."/>
            <person name="Bidwell S.L."/>
            <person name="Alsmark U.C.M."/>
            <person name="Besteiro S."/>
            <person name="Sicheritz-Ponten T."/>
            <person name="Noel C.J."/>
            <person name="Dacks J.B."/>
            <person name="Foster P.G."/>
            <person name="Simillion C."/>
            <person name="Van de Peer Y."/>
            <person name="Miranda-Saavedra D."/>
            <person name="Barton G.J."/>
            <person name="Westrop G.D."/>
            <person name="Mueller S."/>
            <person name="Dessi D."/>
            <person name="Fiori P.L."/>
            <person name="Ren Q."/>
            <person name="Paulsen I."/>
            <person name="Zhang H."/>
            <person name="Bastida-Corcuera F.D."/>
            <person name="Simoes-Barbosa A."/>
            <person name="Brown M.T."/>
            <person name="Hayes R.D."/>
            <person name="Mukherjee M."/>
            <person name="Okumura C.Y."/>
            <person name="Schneider R."/>
            <person name="Smith A.J."/>
            <person name="Vanacova S."/>
            <person name="Villalvazo M."/>
            <person name="Haas B.J."/>
            <person name="Pertea M."/>
            <person name="Feldblyum T.V."/>
            <person name="Utterback T.R."/>
            <person name="Shu C.L."/>
            <person name="Osoegawa K."/>
            <person name="de Jong P.J."/>
            <person name="Hrdy I."/>
            <person name="Horvathova L."/>
            <person name="Zubacova Z."/>
            <person name="Dolezal P."/>
            <person name="Malik S.B."/>
            <person name="Logsdon J.M. Jr."/>
            <person name="Henze K."/>
            <person name="Gupta A."/>
            <person name="Wang C.C."/>
            <person name="Dunne R.L."/>
            <person name="Upcroft J.A."/>
            <person name="Upcroft P."/>
            <person name="White O."/>
            <person name="Salzberg S.L."/>
            <person name="Tang P."/>
            <person name="Chiu C.-H."/>
            <person name="Lee Y.-S."/>
            <person name="Embley T.M."/>
            <person name="Coombs G.H."/>
            <person name="Mottram J.C."/>
            <person name="Tachezy J."/>
            <person name="Fraser-Liggett C.M."/>
            <person name="Johnson P.J."/>
        </authorList>
    </citation>
    <scope>NUCLEOTIDE SEQUENCE [LARGE SCALE GENOMIC DNA]</scope>
    <source>
        <strain evidence="4">G3</strain>
    </source>
</reference>
<dbReference type="InParanoid" id="A2F0D4"/>
<dbReference type="SMR" id="A2F0D4"/>
<dbReference type="SMART" id="SM00054">
    <property type="entry name" value="EFh"/>
    <property type="match status" value="3"/>
</dbReference>
<dbReference type="InterPro" id="IPR002048">
    <property type="entry name" value="EF_hand_dom"/>
</dbReference>
<evidence type="ECO:0000259" key="3">
    <source>
        <dbReference type="PROSITE" id="PS50222"/>
    </source>
</evidence>
<feature type="domain" description="EF-hand" evidence="3">
    <location>
        <begin position="20"/>
        <end position="55"/>
    </location>
</feature>
<dbReference type="GO" id="GO:0000226">
    <property type="term" value="P:microtubule cytoskeleton organization"/>
    <property type="evidence" value="ECO:0000318"/>
    <property type="project" value="GO_Central"/>
</dbReference>
<dbReference type="InterPro" id="IPR011992">
    <property type="entry name" value="EF-hand-dom_pair"/>
</dbReference>
<dbReference type="GO" id="GO:0005815">
    <property type="term" value="C:microtubule organizing center"/>
    <property type="evidence" value="ECO:0000318"/>
    <property type="project" value="GO_Central"/>
</dbReference>
<dbReference type="EMBL" id="DS113561">
    <property type="protein sequence ID" value="EAY01629.1"/>
    <property type="molecule type" value="Genomic_DNA"/>
</dbReference>
<keyword evidence="2" id="KW-0106">Calcium</keyword>
<dbReference type="GO" id="GO:0008017">
    <property type="term" value="F:microtubule binding"/>
    <property type="evidence" value="ECO:0000318"/>
    <property type="project" value="GO_Central"/>
</dbReference>
<evidence type="ECO:0000313" key="4">
    <source>
        <dbReference type="EMBL" id="EAY01629.1"/>
    </source>
</evidence>
<dbReference type="Pfam" id="PF13499">
    <property type="entry name" value="EF-hand_7"/>
    <property type="match status" value="2"/>
</dbReference>
<dbReference type="eggNOG" id="KOG0028">
    <property type="taxonomic scope" value="Eukaryota"/>
</dbReference>
<keyword evidence="5" id="KW-1185">Reference proteome</keyword>
<evidence type="ECO:0000313" key="5">
    <source>
        <dbReference type="Proteomes" id="UP000001542"/>
    </source>
</evidence>
<dbReference type="KEGG" id="tva:4759456"/>
<dbReference type="Proteomes" id="UP000001542">
    <property type="component" value="Unassembled WGS sequence"/>
</dbReference>
<evidence type="ECO:0000256" key="1">
    <source>
        <dbReference type="ARBA" id="ARBA00022737"/>
    </source>
</evidence>
<dbReference type="SUPFAM" id="SSF47473">
    <property type="entry name" value="EF-hand"/>
    <property type="match status" value="1"/>
</dbReference>
<organism evidence="4 5">
    <name type="scientific">Trichomonas vaginalis (strain ATCC PRA-98 / G3)</name>
    <dbReference type="NCBI Taxonomy" id="412133"/>
    <lineage>
        <taxon>Eukaryota</taxon>
        <taxon>Metamonada</taxon>
        <taxon>Parabasalia</taxon>
        <taxon>Trichomonadida</taxon>
        <taxon>Trichomonadidae</taxon>
        <taxon>Trichomonas</taxon>
    </lineage>
</organism>
<dbReference type="AlphaFoldDB" id="A2F0D4"/>
<dbReference type="PROSITE" id="PS00018">
    <property type="entry name" value="EF_HAND_1"/>
    <property type="match status" value="2"/>
</dbReference>
<dbReference type="OMA" id="SIMDPAK"/>
<feature type="domain" description="EF-hand" evidence="3">
    <location>
        <begin position="56"/>
        <end position="91"/>
    </location>
</feature>
<dbReference type="STRING" id="5722.A2F0D4"/>
<proteinExistence type="predicted"/>
<accession>A2F0D4</accession>
<dbReference type="VEuPathDB" id="TrichDB:TVAGG3_0216480"/>
<dbReference type="FunFam" id="1.10.238.10:FF:000835">
    <property type="entry name" value="EF hand family protein"/>
    <property type="match status" value="1"/>
</dbReference>
<dbReference type="Gene3D" id="1.10.238.10">
    <property type="entry name" value="EF-hand"/>
    <property type="match status" value="2"/>
</dbReference>
<evidence type="ECO:0000256" key="2">
    <source>
        <dbReference type="ARBA" id="ARBA00022837"/>
    </source>
</evidence>
<dbReference type="InterPro" id="IPR018247">
    <property type="entry name" value="EF_Hand_1_Ca_BS"/>
</dbReference>
<sequence>MSEHRHRSRQTAASLGLSKDQYTEIEEAFNIFDADQSGSIDEKELQTAFRAMGFTVSEKEIEEIMRNYDTKGKHALDKKDFFTVCSNLVAKRDPLKHIKRLFLLFSQDHEYIKIKDLRRIAKELGEEMTEAELQEMIDRFDTDKDGMISEAEFISIMDPAKKYGK</sequence>
<dbReference type="RefSeq" id="XP_001330361.1">
    <property type="nucleotide sequence ID" value="XM_001330326.1"/>
</dbReference>
<dbReference type="FunFam" id="1.10.238.10:FF:000605">
    <property type="entry name" value="EF hand family protein"/>
    <property type="match status" value="1"/>
</dbReference>
<dbReference type="VEuPathDB" id="TrichDB:TVAG_292620"/>
<dbReference type="PROSITE" id="PS50222">
    <property type="entry name" value="EF_HAND_2"/>
    <property type="match status" value="3"/>
</dbReference>
<dbReference type="OrthoDB" id="343296at2759"/>
<dbReference type="GO" id="GO:0005509">
    <property type="term" value="F:calcium ion binding"/>
    <property type="evidence" value="ECO:0000318"/>
    <property type="project" value="GO_Central"/>
</dbReference>
<gene>
    <name evidence="4" type="ORF">TVAG_292620</name>
</gene>
<keyword evidence="1" id="KW-0677">Repeat</keyword>
<dbReference type="InterPro" id="IPR050230">
    <property type="entry name" value="CALM/Myosin/TropC-like"/>
</dbReference>
<feature type="domain" description="EF-hand" evidence="3">
    <location>
        <begin position="128"/>
        <end position="163"/>
    </location>
</feature>
<name>A2F0D4_TRIV3</name>
<dbReference type="PANTHER" id="PTHR23048">
    <property type="entry name" value="MYOSIN LIGHT CHAIN 1, 3"/>
    <property type="match status" value="1"/>
</dbReference>
<protein>
    <submittedName>
        <fullName evidence="4">EF hand family protein</fullName>
    </submittedName>
</protein>
<dbReference type="PANTHER" id="PTHR23048:SF59">
    <property type="entry name" value="EF-HAND SUPERFAMILY PROTEIN"/>
    <property type="match status" value="1"/>
</dbReference>
<reference evidence="4" key="1">
    <citation type="submission" date="2006-10" db="EMBL/GenBank/DDBJ databases">
        <authorList>
            <person name="Amadeo P."/>
            <person name="Zhao Q."/>
            <person name="Wortman J."/>
            <person name="Fraser-Liggett C."/>
            <person name="Carlton J."/>
        </authorList>
    </citation>
    <scope>NUCLEOTIDE SEQUENCE</scope>
    <source>
        <strain evidence="4">G3</strain>
    </source>
</reference>